<dbReference type="GO" id="GO:0009401">
    <property type="term" value="P:phosphoenolpyruvate-dependent sugar phosphotransferase system"/>
    <property type="evidence" value="ECO:0007669"/>
    <property type="project" value="UniProtKB-KW"/>
</dbReference>
<evidence type="ECO:0000313" key="11">
    <source>
        <dbReference type="Proteomes" id="UP000051264"/>
    </source>
</evidence>
<protein>
    <submittedName>
        <fullName evidence="10">Phosphotransferase system, mannose fructose N-acetylgalactosamine-specific component IIC</fullName>
    </submittedName>
</protein>
<evidence type="ECO:0000256" key="4">
    <source>
        <dbReference type="ARBA" id="ARBA00022597"/>
    </source>
</evidence>
<evidence type="ECO:0000313" key="10">
    <source>
        <dbReference type="EMBL" id="KRL59685.1"/>
    </source>
</evidence>
<dbReference type="PROSITE" id="PS51106">
    <property type="entry name" value="PTS_EIIC_TYPE_4"/>
    <property type="match status" value="1"/>
</dbReference>
<evidence type="ECO:0000256" key="3">
    <source>
        <dbReference type="ARBA" id="ARBA00022475"/>
    </source>
</evidence>
<dbReference type="eggNOG" id="COG3715">
    <property type="taxonomic scope" value="Bacteria"/>
</dbReference>
<dbReference type="Proteomes" id="UP000051264">
    <property type="component" value="Unassembled WGS sequence"/>
</dbReference>
<dbReference type="AlphaFoldDB" id="A0A0R1S033"/>
<comment type="caution">
    <text evidence="10">The sequence shown here is derived from an EMBL/GenBank/DDBJ whole genome shotgun (WGS) entry which is preliminary data.</text>
</comment>
<proteinExistence type="predicted"/>
<dbReference type="PANTHER" id="PTHR32502">
    <property type="entry name" value="N-ACETYLGALACTOSAMINE PERMEASE II COMPONENT-RELATED"/>
    <property type="match status" value="1"/>
</dbReference>
<dbReference type="InterPro" id="IPR050303">
    <property type="entry name" value="GatZ_KbaZ_carbometab"/>
</dbReference>
<evidence type="ECO:0000256" key="2">
    <source>
        <dbReference type="ARBA" id="ARBA00022448"/>
    </source>
</evidence>
<name>A0A0R1S033_9LACO</name>
<dbReference type="InterPro" id="IPR004700">
    <property type="entry name" value="PTS_IIC_man"/>
</dbReference>
<evidence type="ECO:0000256" key="9">
    <source>
        <dbReference type="SAM" id="Phobius"/>
    </source>
</evidence>
<feature type="transmembrane region" description="Helical" evidence="9">
    <location>
        <begin position="137"/>
        <end position="160"/>
    </location>
</feature>
<keyword evidence="5" id="KW-0598">Phosphotransferase system</keyword>
<evidence type="ECO:0000256" key="8">
    <source>
        <dbReference type="ARBA" id="ARBA00023136"/>
    </source>
</evidence>
<dbReference type="STRING" id="1423747.FC69_GL001506"/>
<dbReference type="GO" id="GO:0016740">
    <property type="term" value="F:transferase activity"/>
    <property type="evidence" value="ECO:0007669"/>
    <property type="project" value="UniProtKB-KW"/>
</dbReference>
<comment type="subcellular location">
    <subcellularLocation>
        <location evidence="1">Cell membrane</location>
        <topology evidence="1">Multi-pass membrane protein</topology>
    </subcellularLocation>
</comment>
<keyword evidence="6 9" id="KW-0812">Transmembrane</keyword>
<dbReference type="RefSeq" id="WP_056950431.1">
    <property type="nucleotide sequence ID" value="NZ_AZEX01000043.1"/>
</dbReference>
<keyword evidence="7 9" id="KW-1133">Transmembrane helix</keyword>
<feature type="transmembrane region" description="Helical" evidence="9">
    <location>
        <begin position="60"/>
        <end position="83"/>
    </location>
</feature>
<evidence type="ECO:0000256" key="7">
    <source>
        <dbReference type="ARBA" id="ARBA00022989"/>
    </source>
</evidence>
<keyword evidence="4" id="KW-0762">Sugar transport</keyword>
<sequence length="269" mass="28763">MPHLLQNILILFLASYATLDNQGITILNYWPVTVGMVAGLIMGDLPTAMTIAGTFQLMSLGVAGLGGASVPDYGLATIVGIYLSARTGAGLGTAVAVGLPVGLLTIQFDVIIKLANNFIAHKAQGYAHKKEFNKMRLVNWIGPLLFACKNFIPMILIVTVRPSAVKVLLEVIPTWLTTGLSVAGNMLPVVGIGLLMHYMPIKKYIWVVFIGFVVSAYMNLPVFGVAIIGLALAIVTYQNLIKESKQKKAVAIAGQVSNASDEEGDDYDE</sequence>
<dbReference type="EMBL" id="AZEX01000043">
    <property type="protein sequence ID" value="KRL59685.1"/>
    <property type="molecule type" value="Genomic_DNA"/>
</dbReference>
<dbReference type="OrthoDB" id="1649937at2"/>
<dbReference type="PATRIC" id="fig|1423747.3.peg.1534"/>
<organism evidence="10 11">
    <name type="scientific">Latilactobacillus fuchuensis DSM 14340 = JCM 11249</name>
    <dbReference type="NCBI Taxonomy" id="1423747"/>
    <lineage>
        <taxon>Bacteria</taxon>
        <taxon>Bacillati</taxon>
        <taxon>Bacillota</taxon>
        <taxon>Bacilli</taxon>
        <taxon>Lactobacillales</taxon>
        <taxon>Lactobacillaceae</taxon>
        <taxon>Latilactobacillus</taxon>
    </lineage>
</organism>
<keyword evidence="3" id="KW-1003">Cell membrane</keyword>
<evidence type="ECO:0000256" key="5">
    <source>
        <dbReference type="ARBA" id="ARBA00022683"/>
    </source>
</evidence>
<dbReference type="GO" id="GO:0005886">
    <property type="term" value="C:plasma membrane"/>
    <property type="evidence" value="ECO:0007669"/>
    <property type="project" value="UniProtKB-SubCell"/>
</dbReference>
<evidence type="ECO:0000256" key="6">
    <source>
        <dbReference type="ARBA" id="ARBA00022692"/>
    </source>
</evidence>
<evidence type="ECO:0000256" key="1">
    <source>
        <dbReference type="ARBA" id="ARBA00004651"/>
    </source>
</evidence>
<keyword evidence="8 9" id="KW-0472">Membrane</keyword>
<feature type="transmembrane region" description="Helical" evidence="9">
    <location>
        <begin position="172"/>
        <end position="197"/>
    </location>
</feature>
<dbReference type="Pfam" id="PF03609">
    <property type="entry name" value="EII-Sor"/>
    <property type="match status" value="1"/>
</dbReference>
<dbReference type="PANTHER" id="PTHR32502:SF28">
    <property type="entry name" value="PHOSPHOTRANSFERASE SYSTEM SUGAR-SPECIFIC EIIC COMPONENT"/>
    <property type="match status" value="1"/>
</dbReference>
<reference evidence="10 11" key="1">
    <citation type="journal article" date="2015" name="Genome Announc.">
        <title>Expanding the biotechnology potential of lactobacilli through comparative genomics of 213 strains and associated genera.</title>
        <authorList>
            <person name="Sun Z."/>
            <person name="Harris H.M."/>
            <person name="McCann A."/>
            <person name="Guo C."/>
            <person name="Argimon S."/>
            <person name="Zhang W."/>
            <person name="Yang X."/>
            <person name="Jeffery I.B."/>
            <person name="Cooney J.C."/>
            <person name="Kagawa T.F."/>
            <person name="Liu W."/>
            <person name="Song Y."/>
            <person name="Salvetti E."/>
            <person name="Wrobel A."/>
            <person name="Rasinkangas P."/>
            <person name="Parkhill J."/>
            <person name="Rea M.C."/>
            <person name="O'Sullivan O."/>
            <person name="Ritari J."/>
            <person name="Douillard F.P."/>
            <person name="Paul Ross R."/>
            <person name="Yang R."/>
            <person name="Briner A.E."/>
            <person name="Felis G.E."/>
            <person name="de Vos W.M."/>
            <person name="Barrangou R."/>
            <person name="Klaenhammer T.R."/>
            <person name="Caufield P.W."/>
            <person name="Cui Y."/>
            <person name="Zhang H."/>
            <person name="O'Toole P.W."/>
        </authorList>
    </citation>
    <scope>NUCLEOTIDE SEQUENCE [LARGE SCALE GENOMIC DNA]</scope>
    <source>
        <strain evidence="10 11">DSM 14340</strain>
    </source>
</reference>
<keyword evidence="2" id="KW-0813">Transport</keyword>
<feature type="transmembrane region" description="Helical" evidence="9">
    <location>
        <begin position="89"/>
        <end position="116"/>
    </location>
</feature>
<feature type="transmembrane region" description="Helical" evidence="9">
    <location>
        <begin position="29"/>
        <end position="48"/>
    </location>
</feature>
<gene>
    <name evidence="10" type="ORF">FC69_GL001506</name>
</gene>
<accession>A0A0R1S033</accession>
<feature type="transmembrane region" description="Helical" evidence="9">
    <location>
        <begin position="204"/>
        <end position="237"/>
    </location>
</feature>
<keyword evidence="10" id="KW-0808">Transferase</keyword>